<comment type="caution">
    <text evidence="1">The sequence shown here is derived from an EMBL/GenBank/DDBJ whole genome shotgun (WGS) entry which is preliminary data.</text>
</comment>
<organism evidence="1 2">
    <name type="scientific">Paralabilibaculum antarcticum</name>
    <dbReference type="NCBI Taxonomy" id="2912572"/>
    <lineage>
        <taxon>Bacteria</taxon>
        <taxon>Pseudomonadati</taxon>
        <taxon>Bacteroidota</taxon>
        <taxon>Bacteroidia</taxon>
        <taxon>Marinilabiliales</taxon>
        <taxon>Marinifilaceae</taxon>
        <taxon>Paralabilibaculum</taxon>
    </lineage>
</organism>
<name>A0ABT5VUV9_9BACT</name>
<reference evidence="1 2" key="1">
    <citation type="submission" date="2022-01" db="EMBL/GenBank/DDBJ databases">
        <title>Labilibaculum sp. nov, a marine bacterium isolated from Antarctica.</title>
        <authorList>
            <person name="Dai W."/>
        </authorList>
    </citation>
    <scope>NUCLEOTIDE SEQUENCE [LARGE SCALE GENOMIC DNA]</scope>
    <source>
        <strain evidence="1 2">DW002</strain>
    </source>
</reference>
<accession>A0ABT5VUV9</accession>
<dbReference type="EMBL" id="JAKJSC010000003">
    <property type="protein sequence ID" value="MDE5419201.1"/>
    <property type="molecule type" value="Genomic_DNA"/>
</dbReference>
<evidence type="ECO:0000313" key="1">
    <source>
        <dbReference type="EMBL" id="MDE5419201.1"/>
    </source>
</evidence>
<keyword evidence="2" id="KW-1185">Reference proteome</keyword>
<dbReference type="RefSeq" id="WP_275110531.1">
    <property type="nucleotide sequence ID" value="NZ_JAKJSC010000003.1"/>
</dbReference>
<protein>
    <submittedName>
        <fullName evidence="1">Uncharacterized protein</fullName>
    </submittedName>
</protein>
<evidence type="ECO:0000313" key="2">
    <source>
        <dbReference type="Proteomes" id="UP001528920"/>
    </source>
</evidence>
<gene>
    <name evidence="1" type="ORF">L3049_14465</name>
</gene>
<dbReference type="Proteomes" id="UP001528920">
    <property type="component" value="Unassembled WGS sequence"/>
</dbReference>
<sequence length="140" mass="16139">MAKTKTLNSLIHSLAHSYFSTLNYWDGGYMSDWIVNAASELGMDEVKVDVLEKRISPKEMEIKPLLYYLDSLPPIIAKTLKNNDLPSDFITEARFEITISENRLMHCDGYAKGINERIYKSKPYSEQSFETFKAFNQSLK</sequence>
<proteinExistence type="predicted"/>